<sequence>MTTAHDTSPDNVLTPAGTFTVRTWGGHVTQWDAPGFGPLLYVSSAANHTPGVALRGGVPVCFPWFAKGPDGSHSPSHGFARLSEWAHLSTTEDAQGNLTVTHELTPTQAAAADGIQLFPHPFHATHTAEFTATTLTISLTVVNTGDNDFTFEEALHTYLAVSTITDVSVFGLDGEPFTEDGAAGTQEGPLTFGERIDRIYTSMHPVTLADPGANRTITITKTGSRSTVVWNPGPDLAATMPDIGHGEWERFVCIESGNIGDNAITVKPGQGHTLTAKYEVSPIEPIEM</sequence>
<dbReference type="GO" id="GO:0047938">
    <property type="term" value="F:glucose-6-phosphate 1-epimerase activity"/>
    <property type="evidence" value="ECO:0007669"/>
    <property type="project" value="UniProtKB-UniRule"/>
</dbReference>
<feature type="active site" evidence="5">
    <location>
        <position position="255"/>
    </location>
</feature>
<dbReference type="Proteomes" id="UP000000628">
    <property type="component" value="Chromosome"/>
</dbReference>
<reference evidence="6 7" key="1">
    <citation type="journal article" date="2009" name="Stand. Genomic Sci.">
        <title>Complete genome sequence of Jonesia denitrificans type strain (Prevot 55134).</title>
        <authorList>
            <person name="Pukall R."/>
            <person name="Gehrich-Schroter G."/>
            <person name="Lapidus A."/>
            <person name="Nolan M."/>
            <person name="Glavina Del Rio T."/>
            <person name="Lucas S."/>
            <person name="Chen F."/>
            <person name="Tice H."/>
            <person name="Pitluck S."/>
            <person name="Cheng J.F."/>
            <person name="Copeland A."/>
            <person name="Saunders E."/>
            <person name="Brettin T."/>
            <person name="Detter J.C."/>
            <person name="Bruce D."/>
            <person name="Goodwin L."/>
            <person name="Pati A."/>
            <person name="Ivanova N."/>
            <person name="Mavromatis K."/>
            <person name="Ovchinnikova G."/>
            <person name="Chen A."/>
            <person name="Palaniappan K."/>
            <person name="Land M."/>
            <person name="Hauser L."/>
            <person name="Chang Y.J."/>
            <person name="Jeffries C.D."/>
            <person name="Chain P."/>
            <person name="Goker M."/>
            <person name="Bristow J."/>
            <person name="Eisen J.A."/>
            <person name="Markowitz V."/>
            <person name="Hugenholtz P."/>
            <person name="Kyrpides N.C."/>
            <person name="Klenk H.P."/>
            <person name="Han C."/>
        </authorList>
    </citation>
    <scope>NUCLEOTIDE SEQUENCE [LARGE SCALE GENOMIC DNA]</scope>
    <source>
        <strain evidence="7">ATCC 14870 / DSM 20603 / BCRC 15368 / CIP 55.134 / JCM 11481 / NBRC 15587 / NCTC 10816 / Prevot 55134</strain>
    </source>
</reference>
<dbReference type="InterPro" id="IPR025532">
    <property type="entry name" value="G6P_1-epimerase"/>
</dbReference>
<keyword evidence="3 4" id="KW-0413">Isomerase</keyword>
<comment type="catalytic activity">
    <reaction evidence="1">
        <text>alpha-D-glucose 6-phosphate = beta-D-glucose 6-phosphate</text>
        <dbReference type="Rhea" id="RHEA:16249"/>
        <dbReference type="ChEBI" id="CHEBI:58225"/>
        <dbReference type="ChEBI" id="CHEBI:58247"/>
        <dbReference type="EC" id="5.1.3.15"/>
    </reaction>
</comment>
<dbReference type="GO" id="GO:0005975">
    <property type="term" value="P:carbohydrate metabolic process"/>
    <property type="evidence" value="ECO:0007669"/>
    <property type="project" value="InterPro"/>
</dbReference>
<dbReference type="STRING" id="471856.Jden_0126"/>
<evidence type="ECO:0000256" key="5">
    <source>
        <dbReference type="PIRSR" id="PIRSR016020-1"/>
    </source>
</evidence>
<organism evidence="6 7">
    <name type="scientific">Jonesia denitrificans (strain ATCC 14870 / DSM 20603 / BCRC 15368 / CIP 55.134 / JCM 11481 / NBRC 15587 / NCTC 10816 / Prevot 55134)</name>
    <name type="common">Listeria denitrificans</name>
    <dbReference type="NCBI Taxonomy" id="471856"/>
    <lineage>
        <taxon>Bacteria</taxon>
        <taxon>Bacillati</taxon>
        <taxon>Actinomycetota</taxon>
        <taxon>Actinomycetes</taxon>
        <taxon>Micrococcales</taxon>
        <taxon>Jonesiaceae</taxon>
        <taxon>Jonesia</taxon>
    </lineage>
</organism>
<protein>
    <recommendedName>
        <fullName evidence="4">Putative glucose-6-phosphate 1-epimerase</fullName>
        <ecNumber evidence="4">5.1.3.15</ecNumber>
    </recommendedName>
</protein>
<gene>
    <name evidence="6" type="ordered locus">Jden_0126</name>
</gene>
<dbReference type="Pfam" id="PF01263">
    <property type="entry name" value="Aldose_epim"/>
    <property type="match status" value="1"/>
</dbReference>
<evidence type="ECO:0000256" key="2">
    <source>
        <dbReference type="ARBA" id="ARBA00005866"/>
    </source>
</evidence>
<dbReference type="KEGG" id="jde:Jden_0126"/>
<dbReference type="InterPro" id="IPR011013">
    <property type="entry name" value="Gal_mutarotase_sf_dom"/>
</dbReference>
<evidence type="ECO:0000313" key="6">
    <source>
        <dbReference type="EMBL" id="ACV07801.1"/>
    </source>
</evidence>
<dbReference type="PANTHER" id="PTHR11122">
    <property type="entry name" value="APOSPORY-ASSOCIATED PROTEIN C-RELATED"/>
    <property type="match status" value="1"/>
</dbReference>
<dbReference type="EMBL" id="CP001706">
    <property type="protein sequence ID" value="ACV07801.1"/>
    <property type="molecule type" value="Genomic_DNA"/>
</dbReference>
<evidence type="ECO:0000256" key="1">
    <source>
        <dbReference type="ARBA" id="ARBA00001096"/>
    </source>
</evidence>
<dbReference type="InterPro" id="IPR008183">
    <property type="entry name" value="Aldose_1/G6P_1-epimerase"/>
</dbReference>
<evidence type="ECO:0000256" key="3">
    <source>
        <dbReference type="ARBA" id="ARBA00023235"/>
    </source>
</evidence>
<dbReference type="GO" id="GO:0030246">
    <property type="term" value="F:carbohydrate binding"/>
    <property type="evidence" value="ECO:0007669"/>
    <property type="project" value="UniProtKB-UniRule"/>
</dbReference>
<dbReference type="CDD" id="cd09020">
    <property type="entry name" value="D-hex-6-P-epi_like"/>
    <property type="match status" value="1"/>
</dbReference>
<comment type="similarity">
    <text evidence="2 4">Belongs to the glucose-6-phosphate 1-epimerase family.</text>
</comment>
<feature type="active site" evidence="5">
    <location>
        <position position="156"/>
    </location>
</feature>
<dbReference type="Gene3D" id="2.70.98.10">
    <property type="match status" value="1"/>
</dbReference>
<keyword evidence="7" id="KW-1185">Reference proteome</keyword>
<proteinExistence type="inferred from homology"/>
<evidence type="ECO:0000313" key="7">
    <source>
        <dbReference type="Proteomes" id="UP000000628"/>
    </source>
</evidence>
<dbReference type="SUPFAM" id="SSF74650">
    <property type="entry name" value="Galactose mutarotase-like"/>
    <property type="match status" value="1"/>
</dbReference>
<dbReference type="EC" id="5.1.3.15" evidence="4"/>
<evidence type="ECO:0000256" key="4">
    <source>
        <dbReference type="PIRNR" id="PIRNR016020"/>
    </source>
</evidence>
<dbReference type="eggNOG" id="COG0676">
    <property type="taxonomic scope" value="Bacteria"/>
</dbReference>
<dbReference type="HOGENOM" id="CLU_048345_4_0_11"/>
<dbReference type="RefSeq" id="WP_012805906.1">
    <property type="nucleotide sequence ID" value="NC_013174.1"/>
</dbReference>
<dbReference type="PIRSF" id="PIRSF016020">
    <property type="entry name" value="PHexose_mutarotase"/>
    <property type="match status" value="1"/>
</dbReference>
<name>C7R5C3_JONDD</name>
<accession>C7R5C3</accession>
<dbReference type="InterPro" id="IPR014718">
    <property type="entry name" value="GH-type_carb-bd"/>
</dbReference>
<dbReference type="PANTHER" id="PTHR11122:SF13">
    <property type="entry name" value="GLUCOSE-6-PHOSPHATE 1-EPIMERASE"/>
    <property type="match status" value="1"/>
</dbReference>
<dbReference type="AlphaFoldDB" id="C7R5C3"/>
<dbReference type="OrthoDB" id="9790727at2"/>